<keyword evidence="2" id="KW-1133">Transmembrane helix</keyword>
<reference evidence="3" key="1">
    <citation type="submission" date="2023-10" db="EMBL/GenBank/DDBJ databases">
        <authorList>
            <person name="Chen Y."/>
            <person name="Shah S."/>
            <person name="Dougan E. K."/>
            <person name="Thang M."/>
            <person name="Chan C."/>
        </authorList>
    </citation>
    <scope>NUCLEOTIDE SEQUENCE [LARGE SCALE GENOMIC DNA]</scope>
</reference>
<protein>
    <submittedName>
        <fullName evidence="3">Uncharacterized protein</fullName>
    </submittedName>
</protein>
<feature type="non-terminal residue" evidence="3">
    <location>
        <position position="134"/>
    </location>
</feature>
<dbReference type="Proteomes" id="UP001189429">
    <property type="component" value="Unassembled WGS sequence"/>
</dbReference>
<dbReference type="EMBL" id="CAUYUJ010003457">
    <property type="protein sequence ID" value="CAK0805431.1"/>
    <property type="molecule type" value="Genomic_DNA"/>
</dbReference>
<feature type="transmembrane region" description="Helical" evidence="2">
    <location>
        <begin position="108"/>
        <end position="129"/>
    </location>
</feature>
<comment type="caution">
    <text evidence="3">The sequence shown here is derived from an EMBL/GenBank/DDBJ whole genome shotgun (WGS) entry which is preliminary data.</text>
</comment>
<accession>A0ABN9QHD8</accession>
<feature type="compositionally biased region" description="Acidic residues" evidence="1">
    <location>
        <begin position="35"/>
        <end position="45"/>
    </location>
</feature>
<gene>
    <name evidence="3" type="ORF">PCOR1329_LOCUS11938</name>
</gene>
<evidence type="ECO:0000313" key="4">
    <source>
        <dbReference type="Proteomes" id="UP001189429"/>
    </source>
</evidence>
<proteinExistence type="predicted"/>
<evidence type="ECO:0000256" key="1">
    <source>
        <dbReference type="SAM" id="MobiDB-lite"/>
    </source>
</evidence>
<name>A0ABN9QHD8_9DINO</name>
<keyword evidence="2" id="KW-0472">Membrane</keyword>
<sequence>AEVLEDGSDARFVQECEMRARELSGPRAPTGSPPDSDDGAEEPGGLDDGVAADSLAPAPTAARALYVELPDPDEETAGSPTSPSGHVRMELASERQLRLNPRAISRGLCASVLAYDVLGLVVCFQWGMIVVRTY</sequence>
<keyword evidence="2" id="KW-0812">Transmembrane</keyword>
<evidence type="ECO:0000313" key="3">
    <source>
        <dbReference type="EMBL" id="CAK0805431.1"/>
    </source>
</evidence>
<organism evidence="3 4">
    <name type="scientific">Prorocentrum cordatum</name>
    <dbReference type="NCBI Taxonomy" id="2364126"/>
    <lineage>
        <taxon>Eukaryota</taxon>
        <taxon>Sar</taxon>
        <taxon>Alveolata</taxon>
        <taxon>Dinophyceae</taxon>
        <taxon>Prorocentrales</taxon>
        <taxon>Prorocentraceae</taxon>
        <taxon>Prorocentrum</taxon>
    </lineage>
</organism>
<feature type="region of interest" description="Disordered" evidence="1">
    <location>
        <begin position="18"/>
        <end position="53"/>
    </location>
</feature>
<keyword evidence="4" id="KW-1185">Reference proteome</keyword>
<feature type="non-terminal residue" evidence="3">
    <location>
        <position position="1"/>
    </location>
</feature>
<evidence type="ECO:0000256" key="2">
    <source>
        <dbReference type="SAM" id="Phobius"/>
    </source>
</evidence>